<reference evidence="3 4" key="1">
    <citation type="submission" date="2019-06" db="EMBL/GenBank/DDBJ databases">
        <title>Draft genome sequence of Miniimonas arenae KCTC 19750T isolated from sea sand.</title>
        <authorList>
            <person name="Park S.-J."/>
        </authorList>
    </citation>
    <scope>NUCLEOTIDE SEQUENCE [LARGE SCALE GENOMIC DNA]</scope>
    <source>
        <strain evidence="3 4">KCTC 19750</strain>
    </source>
</reference>
<feature type="compositionally biased region" description="Low complexity" evidence="2">
    <location>
        <begin position="374"/>
        <end position="385"/>
    </location>
</feature>
<keyword evidence="1" id="KW-0175">Coiled coil</keyword>
<comment type="caution">
    <text evidence="3">The sequence shown here is derived from an EMBL/GenBank/DDBJ whole genome shotgun (WGS) entry which is preliminary data.</text>
</comment>
<dbReference type="InterPro" id="IPR012340">
    <property type="entry name" value="NA-bd_OB-fold"/>
</dbReference>
<dbReference type="AlphaFoldDB" id="A0A5C5BBZ8"/>
<dbReference type="RefSeq" id="WP_139987331.1">
    <property type="nucleotide sequence ID" value="NZ_VENP01000047.1"/>
</dbReference>
<evidence type="ECO:0000313" key="3">
    <source>
        <dbReference type="EMBL" id="TNU73406.1"/>
    </source>
</evidence>
<keyword evidence="4" id="KW-1185">Reference proteome</keyword>
<feature type="compositionally biased region" description="Pro residues" evidence="2">
    <location>
        <begin position="357"/>
        <end position="373"/>
    </location>
</feature>
<organism evidence="3 4">
    <name type="scientific">Miniimonas arenae</name>
    <dbReference type="NCBI Taxonomy" id="676201"/>
    <lineage>
        <taxon>Bacteria</taxon>
        <taxon>Bacillati</taxon>
        <taxon>Actinomycetota</taxon>
        <taxon>Actinomycetes</taxon>
        <taxon>Micrococcales</taxon>
        <taxon>Beutenbergiaceae</taxon>
        <taxon>Miniimonas</taxon>
    </lineage>
</organism>
<protein>
    <recommendedName>
        <fullName evidence="5">S1 motif domain-containing protein</fullName>
    </recommendedName>
</protein>
<evidence type="ECO:0008006" key="5">
    <source>
        <dbReference type="Google" id="ProtNLM"/>
    </source>
</evidence>
<feature type="coiled-coil region" evidence="1">
    <location>
        <begin position="386"/>
        <end position="455"/>
    </location>
</feature>
<dbReference type="OrthoDB" id="8452205at2"/>
<dbReference type="SUPFAM" id="SSF50249">
    <property type="entry name" value="Nucleic acid-binding proteins"/>
    <property type="match status" value="1"/>
</dbReference>
<dbReference type="Proteomes" id="UP000313849">
    <property type="component" value="Unassembled WGS sequence"/>
</dbReference>
<sequence length="600" mass="65091">MATVQRIDDARAAGALADLLNGDARKRPVVVITIPSARDEPWIDVDEVAHEAGELADVYLMPTSDITWEFSHRMSHGTQVYGGAGRVYPVGHEWLTDLQRSPLRFAWSERDGEKATQQLISDMFRMAAAAGLLHSKPTRYLREVDAVVRWVVAGRALVEVGNPLPATIAEELTVDDVPIDRLVAPGQTVKGWLDPETNRVDVTRSLSTSDEALAAYSIGDVVLAKVTGVDERTAELLLYPETTTPPVVVPVQIEDVTANPFDDLRLLMTEGDVVAARVRTVGPAWSLVLRDVDDDEPITPAPSLLPGGPPWLVEDIDEPASAEESAPLPPPTPSTPAGDHAAGLAESTAVPASPVRQPAPVPGPRPIPRPAPANAPASSSQPTASTKALLLQIDGQKAEINRLRREEAALRGQLNASSDEREQLRFLYEQAERRAKRAENELKSARARLRKAGSAKVVPSAEEAPRFADREQGFKYLVLTQWASRTIPTEQTARPLPDYVLGPNFLDSLDALEGVKPQKVADVVFEIVTGRAPEIEGRKVHRLRTGSGGSDPYRVRGDGAVAWRASLQVNSASARRIHYWILPDGGYEIDSVAIHDDIGV</sequence>
<accession>A0A5C5BBZ8</accession>
<proteinExistence type="predicted"/>
<gene>
    <name evidence="3" type="ORF">FH969_11475</name>
</gene>
<evidence type="ECO:0000256" key="1">
    <source>
        <dbReference type="SAM" id="Coils"/>
    </source>
</evidence>
<dbReference type="EMBL" id="VENP01000047">
    <property type="protein sequence ID" value="TNU73406.1"/>
    <property type="molecule type" value="Genomic_DNA"/>
</dbReference>
<evidence type="ECO:0000313" key="4">
    <source>
        <dbReference type="Proteomes" id="UP000313849"/>
    </source>
</evidence>
<evidence type="ECO:0000256" key="2">
    <source>
        <dbReference type="SAM" id="MobiDB-lite"/>
    </source>
</evidence>
<name>A0A5C5BBZ8_9MICO</name>
<feature type="region of interest" description="Disordered" evidence="2">
    <location>
        <begin position="299"/>
        <end position="386"/>
    </location>
</feature>